<evidence type="ECO:0000256" key="1">
    <source>
        <dbReference type="SAM" id="SignalP"/>
    </source>
</evidence>
<comment type="caution">
    <text evidence="2">The sequence shown here is derived from an EMBL/GenBank/DDBJ whole genome shotgun (WGS) entry which is preliminary data.</text>
</comment>
<evidence type="ECO:0008006" key="4">
    <source>
        <dbReference type="Google" id="ProtNLM"/>
    </source>
</evidence>
<name>A0A4Z0L3Q5_9FLAO</name>
<keyword evidence="1" id="KW-0732">Signal</keyword>
<dbReference type="AlphaFoldDB" id="A0A4Z0L3Q5"/>
<proteinExistence type="predicted"/>
<organism evidence="2 3">
    <name type="scientific">Flavobacterium humi</name>
    <dbReference type="NCBI Taxonomy" id="2562683"/>
    <lineage>
        <taxon>Bacteria</taxon>
        <taxon>Pseudomonadati</taxon>
        <taxon>Bacteroidota</taxon>
        <taxon>Flavobacteriia</taxon>
        <taxon>Flavobacteriales</taxon>
        <taxon>Flavobacteriaceae</taxon>
        <taxon>Flavobacterium</taxon>
    </lineage>
</organism>
<evidence type="ECO:0000313" key="3">
    <source>
        <dbReference type="Proteomes" id="UP000297407"/>
    </source>
</evidence>
<dbReference type="Proteomes" id="UP000297407">
    <property type="component" value="Unassembled WGS sequence"/>
</dbReference>
<sequence length="550" mass="62949">MKFLCLLFISIACQCVSAQDLYLRIQSGSEAENKTIDSIGYSKTHTTTKSLLDETNRFSEKLLANGFLEAEHDKAEKINDTTFLFLYRLGPQKKFINIRIGKDFRLLNLEKDSLRLPISETGNFMDSSLQLLEKKGYSLAKLQLVNFKSRDHELFADLNFQAEKIRTLDGIIINGYSKFPASHTKNIQRLYRKKIFNQENLKKLHADFEKFRFASQTKYPEILFSKDSTKVYVYLEKAKPNTFDGFIGFNNDDEKKVVINGYLDLQLQNILNGGEKFNVFWKSDGKNQKTFNGAIEIPYLFQSPLGLKAQLNIFKQDSIFQNTLTGIDLGYYFNYNTRVYLGYQSTESSDIQNSNNSSISDFKNSFLTSHLDFSVYNPDDFLFPDKTLLYFKIGAGNRKSKINGNDQFFAALNASHNFYLNKKNSINITSKNFYLKSDSYIINELHRFGGINSIRGFTENSLQGNVFTSLLTEYRYAATPNMYLHSIIDYGYYQDKTSNTSNSLIGLGFGFGILTKNGLLNLVYANGSAKNQPIKLSNSILHISFRAKFN</sequence>
<evidence type="ECO:0000313" key="2">
    <source>
        <dbReference type="EMBL" id="TGD57082.1"/>
    </source>
</evidence>
<dbReference type="Gene3D" id="2.40.160.50">
    <property type="entry name" value="membrane protein fhac: a member of the omp85/tpsb transporter family"/>
    <property type="match status" value="1"/>
</dbReference>
<dbReference type="OrthoDB" id="9811416at2"/>
<keyword evidence="3" id="KW-1185">Reference proteome</keyword>
<feature type="chain" id="PRO_5021203387" description="Haemolysin activator HlyB C-terminal domain-containing protein" evidence="1">
    <location>
        <begin position="19"/>
        <end position="550"/>
    </location>
</feature>
<reference evidence="2 3" key="1">
    <citation type="submission" date="2019-04" db="EMBL/GenBank/DDBJ databases">
        <title>Flavobacterium sp. strain DS2-A Genome sequencing and assembly.</title>
        <authorList>
            <person name="Kim I."/>
        </authorList>
    </citation>
    <scope>NUCLEOTIDE SEQUENCE [LARGE SCALE GENOMIC DNA]</scope>
    <source>
        <strain evidence="2 3">DS2-A</strain>
    </source>
</reference>
<feature type="signal peptide" evidence="1">
    <location>
        <begin position="1"/>
        <end position="18"/>
    </location>
</feature>
<dbReference type="EMBL" id="SRLH01000007">
    <property type="protein sequence ID" value="TGD57082.1"/>
    <property type="molecule type" value="Genomic_DNA"/>
</dbReference>
<gene>
    <name evidence="2" type="ORF">E4635_13010</name>
</gene>
<protein>
    <recommendedName>
        <fullName evidence="4">Haemolysin activator HlyB C-terminal domain-containing protein</fullName>
    </recommendedName>
</protein>
<accession>A0A4Z0L3Q5</accession>
<dbReference type="RefSeq" id="WP_135527136.1">
    <property type="nucleotide sequence ID" value="NZ_SRLH01000007.1"/>
</dbReference>